<evidence type="ECO:0000313" key="2">
    <source>
        <dbReference type="EMBL" id="PHQ32182.1"/>
    </source>
</evidence>
<keyword evidence="1" id="KW-0812">Transmembrane</keyword>
<name>A0A2G1VZH7_9BACT</name>
<dbReference type="EMBL" id="NIZW01000031">
    <property type="protein sequence ID" value="PHQ32182.1"/>
    <property type="molecule type" value="Genomic_DNA"/>
</dbReference>
<evidence type="ECO:0008006" key="4">
    <source>
        <dbReference type="Google" id="ProtNLM"/>
    </source>
</evidence>
<evidence type="ECO:0000313" key="3">
    <source>
        <dbReference type="Proteomes" id="UP000225740"/>
    </source>
</evidence>
<protein>
    <recommendedName>
        <fullName evidence="4">DUF304 domain-containing protein</fullName>
    </recommendedName>
</protein>
<proteinExistence type="predicted"/>
<dbReference type="RefSeq" id="WP_099263742.1">
    <property type="nucleotide sequence ID" value="NZ_NIZW01000031.1"/>
</dbReference>
<gene>
    <name evidence="2" type="ORF">CEE69_27135</name>
</gene>
<keyword evidence="1" id="KW-0472">Membrane</keyword>
<organism evidence="2 3">
    <name type="scientific">Rhodopirellula bahusiensis</name>
    <dbReference type="NCBI Taxonomy" id="2014065"/>
    <lineage>
        <taxon>Bacteria</taxon>
        <taxon>Pseudomonadati</taxon>
        <taxon>Planctomycetota</taxon>
        <taxon>Planctomycetia</taxon>
        <taxon>Pirellulales</taxon>
        <taxon>Pirellulaceae</taxon>
        <taxon>Rhodopirellula</taxon>
    </lineage>
</organism>
<feature type="transmembrane region" description="Helical" evidence="1">
    <location>
        <begin position="12"/>
        <end position="34"/>
    </location>
</feature>
<accession>A0A2G1VZH7</accession>
<dbReference type="AlphaFoldDB" id="A0A2G1VZH7"/>
<sequence>MINQIDEENGSLVIRSYPTWIAGFCLIVLVAVIVQFVRGQLAWIDAAIPTFVVIVAASVLEYKVAIFRRGDPNVLIQSIRLLHRKETRIPMDQIRSVHRSTGRGGHSHAGVVELRTVDDAVSVTSVAALGPRKQVVALKAIREFLSLG</sequence>
<keyword evidence="1" id="KW-1133">Transmembrane helix</keyword>
<dbReference type="GeneID" id="90611557"/>
<evidence type="ECO:0000256" key="1">
    <source>
        <dbReference type="SAM" id="Phobius"/>
    </source>
</evidence>
<feature type="transmembrane region" description="Helical" evidence="1">
    <location>
        <begin position="40"/>
        <end position="60"/>
    </location>
</feature>
<keyword evidence="3" id="KW-1185">Reference proteome</keyword>
<comment type="caution">
    <text evidence="2">The sequence shown here is derived from an EMBL/GenBank/DDBJ whole genome shotgun (WGS) entry which is preliminary data.</text>
</comment>
<reference evidence="2 3" key="1">
    <citation type="submission" date="2017-06" db="EMBL/GenBank/DDBJ databases">
        <title>Description of Rhodopirellula bahusiensis sp. nov.</title>
        <authorList>
            <person name="Kizina J."/>
            <person name="Harder J."/>
        </authorList>
    </citation>
    <scope>NUCLEOTIDE SEQUENCE [LARGE SCALE GENOMIC DNA]</scope>
    <source>
        <strain evidence="2 3">SWK21</strain>
    </source>
</reference>
<dbReference type="OrthoDB" id="9842133at2"/>
<dbReference type="Proteomes" id="UP000225740">
    <property type="component" value="Unassembled WGS sequence"/>
</dbReference>